<dbReference type="PANTHER" id="PTHR33744:SF1">
    <property type="entry name" value="DNA-BINDING TRANSCRIPTIONAL ACTIVATOR ADER"/>
    <property type="match status" value="1"/>
</dbReference>
<evidence type="ECO:0000256" key="1">
    <source>
        <dbReference type="ARBA" id="ARBA00006754"/>
    </source>
</evidence>
<feature type="domain" description="CdaR GGDEF-like" evidence="3">
    <location>
        <begin position="252"/>
        <end position="374"/>
    </location>
</feature>
<keyword evidence="5" id="KW-1185">Reference proteome</keyword>
<evidence type="ECO:0000313" key="4">
    <source>
        <dbReference type="EMBL" id="MDP9841261.1"/>
    </source>
</evidence>
<dbReference type="Pfam" id="PF17853">
    <property type="entry name" value="GGDEF_2"/>
    <property type="match status" value="1"/>
</dbReference>
<evidence type="ECO:0000259" key="3">
    <source>
        <dbReference type="Pfam" id="PF17853"/>
    </source>
</evidence>
<dbReference type="EMBL" id="JAUSQU010000001">
    <property type="protein sequence ID" value="MDP9841261.1"/>
    <property type="molecule type" value="Genomic_DNA"/>
</dbReference>
<protein>
    <recommendedName>
        <fullName evidence="6">PucR C-terminal helix-turn-helix domain-containing protein</fullName>
    </recommendedName>
</protein>
<dbReference type="InterPro" id="IPR042070">
    <property type="entry name" value="PucR_C-HTH_sf"/>
</dbReference>
<dbReference type="PANTHER" id="PTHR33744">
    <property type="entry name" value="CARBOHYDRATE DIACID REGULATOR"/>
    <property type="match status" value="1"/>
</dbReference>
<comment type="similarity">
    <text evidence="1">Belongs to the CdaR family.</text>
</comment>
<dbReference type="Proteomes" id="UP001225356">
    <property type="component" value="Unassembled WGS sequence"/>
</dbReference>
<evidence type="ECO:0000313" key="5">
    <source>
        <dbReference type="Proteomes" id="UP001225356"/>
    </source>
</evidence>
<sequence length="484" mass="50921">MIVTDLFVRAPLVSLAGETATGLQVTGVRVAARTASVSLAAGELLVLLDPDRTAWRLDAELSRAAEAGAAGLLVPGTESLLRSTVLLAERLGMPVLGCREDPLETAMRLAVLVASPEVDVARRVLAAHRVLDAGATALAEMRDRTSAVLGTEVTVLARDGAVLLGPFVPARFRTNVPVRQRLAGGGVAVPVLAPDGRTPELWLVTGGTAGDEEVLAVAAAAVQRSLALRRVDVERDARRRSGLLGELLQAGDDPGPSLRRRAAEAGWRLDGWHTGVRIGVSRAVDVVALSTDVVSALAAEGVAAVVVAEDDGWMAWVTNDTEPGPGPVNRLAAHVRQAQRRLADLDLHVGMARPHPGPGGIARTLSEARDAARLAGSRVETGRFLHVDRLGLAQLLLAWTRTDTFVPAAKSLLATLDSEPGDLIRTLTVYLDAESSLIEAAAVLGVHRNTVARRIVKIGQLLGVDLADPDTRLALHLACRVARI</sequence>
<organism evidence="4 5">
    <name type="scientific">Streptosporangium lutulentum</name>
    <dbReference type="NCBI Taxonomy" id="1461250"/>
    <lineage>
        <taxon>Bacteria</taxon>
        <taxon>Bacillati</taxon>
        <taxon>Actinomycetota</taxon>
        <taxon>Actinomycetes</taxon>
        <taxon>Streptosporangiales</taxon>
        <taxon>Streptosporangiaceae</taxon>
        <taxon>Streptosporangium</taxon>
    </lineage>
</organism>
<dbReference type="Pfam" id="PF13556">
    <property type="entry name" value="HTH_30"/>
    <property type="match status" value="1"/>
</dbReference>
<reference evidence="4 5" key="1">
    <citation type="submission" date="2023-07" db="EMBL/GenBank/DDBJ databases">
        <title>Sequencing the genomes of 1000 actinobacteria strains.</title>
        <authorList>
            <person name="Klenk H.-P."/>
        </authorList>
    </citation>
    <scope>NUCLEOTIDE SEQUENCE [LARGE SCALE GENOMIC DNA]</scope>
    <source>
        <strain evidence="4 5">DSM 46740</strain>
    </source>
</reference>
<evidence type="ECO:0008006" key="6">
    <source>
        <dbReference type="Google" id="ProtNLM"/>
    </source>
</evidence>
<name>A0ABT9Q3E3_9ACTN</name>
<dbReference type="Gene3D" id="1.10.10.2840">
    <property type="entry name" value="PucR C-terminal helix-turn-helix domain"/>
    <property type="match status" value="1"/>
</dbReference>
<gene>
    <name evidence="4" type="ORF">J2853_000472</name>
</gene>
<accession>A0ABT9Q3E3</accession>
<comment type="caution">
    <text evidence="4">The sequence shown here is derived from an EMBL/GenBank/DDBJ whole genome shotgun (WGS) entry which is preliminary data.</text>
</comment>
<feature type="domain" description="PucR C-terminal helix-turn-helix" evidence="2">
    <location>
        <begin position="423"/>
        <end position="481"/>
    </location>
</feature>
<proteinExistence type="inferred from homology"/>
<dbReference type="InterPro" id="IPR041522">
    <property type="entry name" value="CdaR_GGDEF"/>
</dbReference>
<dbReference type="InterPro" id="IPR051448">
    <property type="entry name" value="CdaR-like_regulators"/>
</dbReference>
<dbReference type="RefSeq" id="WP_307554426.1">
    <property type="nucleotide sequence ID" value="NZ_JAUSQU010000001.1"/>
</dbReference>
<evidence type="ECO:0000259" key="2">
    <source>
        <dbReference type="Pfam" id="PF13556"/>
    </source>
</evidence>
<dbReference type="InterPro" id="IPR025736">
    <property type="entry name" value="PucR_C-HTH_dom"/>
</dbReference>